<evidence type="ECO:0000259" key="2">
    <source>
        <dbReference type="Pfam" id="PF23343"/>
    </source>
</evidence>
<comment type="caution">
    <text evidence="3">The sequence shown here is derived from an EMBL/GenBank/DDBJ whole genome shotgun (WGS) entry which is preliminary data.</text>
</comment>
<proteinExistence type="predicted"/>
<protein>
    <recommendedName>
        <fullName evidence="2">Replication-associated protein ORF2/G2P domain-containing protein</fullName>
    </recommendedName>
</protein>
<feature type="domain" description="Replication-associated protein ORF2/G2P" evidence="2">
    <location>
        <begin position="3"/>
        <end position="92"/>
    </location>
</feature>
<sequence length="163" mass="18238">MREHVGEFFRDLRGGLGGQPLPYVWVPELHEDGVHFHVHFAVGRFVPRRLIESAWGRGFVHIKLLSGLPAGSGALGESRKAAQYLSKYVTKSFTDPSTRAPGMHRYDLAQGFKPAVIRLPGWTVEEAMGKASDIMRDVPTARWSSADSERWDGPPSVWAQWGR</sequence>
<dbReference type="Pfam" id="PF23343">
    <property type="entry name" value="REP_ORF2-G2P"/>
    <property type="match status" value="1"/>
</dbReference>
<dbReference type="InterPro" id="IPR056906">
    <property type="entry name" value="ORF2/G2P_dom"/>
</dbReference>
<reference evidence="3" key="1">
    <citation type="submission" date="2023-02" db="EMBL/GenBank/DDBJ databases">
        <title>Georgenia sp.10Sc9-8, isolated from a soil sample collected from the Taklamakan desert.</title>
        <authorList>
            <person name="Liu S."/>
        </authorList>
    </citation>
    <scope>NUCLEOTIDE SEQUENCE</scope>
    <source>
        <strain evidence="3">10Sc9-8</strain>
    </source>
</reference>
<dbReference type="EMBL" id="JARACI010001004">
    <property type="protein sequence ID" value="MDD9206915.1"/>
    <property type="molecule type" value="Genomic_DNA"/>
</dbReference>
<keyword evidence="4" id="KW-1185">Reference proteome</keyword>
<feature type="region of interest" description="Disordered" evidence="1">
    <location>
        <begin position="144"/>
        <end position="163"/>
    </location>
</feature>
<dbReference type="Proteomes" id="UP001165561">
    <property type="component" value="Unassembled WGS sequence"/>
</dbReference>
<name>A0ABT5TXW6_9MICO</name>
<accession>A0ABT5TXW6</accession>
<evidence type="ECO:0000313" key="3">
    <source>
        <dbReference type="EMBL" id="MDD9206915.1"/>
    </source>
</evidence>
<evidence type="ECO:0000256" key="1">
    <source>
        <dbReference type="SAM" id="MobiDB-lite"/>
    </source>
</evidence>
<organism evidence="3 4">
    <name type="scientific">Georgenia halotolerans</name>
    <dbReference type="NCBI Taxonomy" id="3028317"/>
    <lineage>
        <taxon>Bacteria</taxon>
        <taxon>Bacillati</taxon>
        <taxon>Actinomycetota</taxon>
        <taxon>Actinomycetes</taxon>
        <taxon>Micrococcales</taxon>
        <taxon>Bogoriellaceae</taxon>
        <taxon>Georgenia</taxon>
    </lineage>
</organism>
<evidence type="ECO:0000313" key="4">
    <source>
        <dbReference type="Proteomes" id="UP001165561"/>
    </source>
</evidence>
<gene>
    <name evidence="3" type="ORF">PU560_10615</name>
</gene>